<dbReference type="OrthoDB" id="9790442at2"/>
<evidence type="ECO:0000259" key="15">
    <source>
        <dbReference type="PROSITE" id="PS51755"/>
    </source>
</evidence>
<dbReference type="Gene3D" id="3.40.50.2300">
    <property type="match status" value="1"/>
</dbReference>
<dbReference type="InterPro" id="IPR001867">
    <property type="entry name" value="OmpR/PhoB-type_DNA-bd"/>
</dbReference>
<comment type="subcellular location">
    <subcellularLocation>
        <location evidence="1">Cytoplasm</location>
    </subcellularLocation>
</comment>
<keyword evidence="4" id="KW-0805">Transcription regulation</keyword>
<evidence type="ECO:0000256" key="3">
    <source>
        <dbReference type="ARBA" id="ARBA00022490"/>
    </source>
</evidence>
<comment type="function">
    <text evidence="9">May play the central regulatory role in sporulation. It may be an element of the effector pathway responsible for the activation of sporulation genes in response to nutritional stress. Spo0A may act in concert with spo0H (a sigma factor) to control the expression of some genes that are critical to the sporulation process.</text>
</comment>
<keyword evidence="7" id="KW-0010">Activator</keyword>
<feature type="domain" description="Response regulatory" evidence="14">
    <location>
        <begin position="3"/>
        <end position="117"/>
    </location>
</feature>
<feature type="modified residue" description="4-aspartylphosphate" evidence="12">
    <location>
        <position position="52"/>
    </location>
</feature>
<dbReference type="GO" id="GO:0000156">
    <property type="term" value="F:phosphorelay response regulator activity"/>
    <property type="evidence" value="ECO:0007669"/>
    <property type="project" value="TreeGrafter"/>
</dbReference>
<evidence type="ECO:0000256" key="4">
    <source>
        <dbReference type="ARBA" id="ARBA00023015"/>
    </source>
</evidence>
<evidence type="ECO:0000256" key="9">
    <source>
        <dbReference type="ARBA" id="ARBA00024867"/>
    </source>
</evidence>
<protein>
    <recommendedName>
        <fullName evidence="11">Heme response regulator HssR</fullName>
    </recommendedName>
    <alternativeName>
        <fullName evidence="2">Stage 0 sporulation protein A homolog</fullName>
    </alternativeName>
</protein>
<dbReference type="SMART" id="SM00862">
    <property type="entry name" value="Trans_reg_C"/>
    <property type="match status" value="1"/>
</dbReference>
<evidence type="ECO:0000256" key="6">
    <source>
        <dbReference type="ARBA" id="ARBA00023125"/>
    </source>
</evidence>
<accession>A0A2K4ZNF6</accession>
<evidence type="ECO:0000256" key="5">
    <source>
        <dbReference type="ARBA" id="ARBA00023026"/>
    </source>
</evidence>
<evidence type="ECO:0000259" key="14">
    <source>
        <dbReference type="PROSITE" id="PS50110"/>
    </source>
</evidence>
<comment type="function">
    <text evidence="10">Member of the two-component regulatory system HssS/HssR involved in intracellular heme homeostasis and tempering of staphylococcal virulence. Phosphorylated HssR binds to a direct repeat sequence within hrtAB promoter and activates the expression of hrtAB, an efflux pump, in response to extracellular heme, hemin, hemoglobin or blood.</text>
</comment>
<dbReference type="GO" id="GO:0005829">
    <property type="term" value="C:cytosol"/>
    <property type="evidence" value="ECO:0007669"/>
    <property type="project" value="TreeGrafter"/>
</dbReference>
<keyword evidence="5" id="KW-0843">Virulence</keyword>
<evidence type="ECO:0000256" key="1">
    <source>
        <dbReference type="ARBA" id="ARBA00004496"/>
    </source>
</evidence>
<reference evidence="16 17" key="1">
    <citation type="submission" date="2018-01" db="EMBL/GenBank/DDBJ databases">
        <authorList>
            <person name="Gaut B.S."/>
            <person name="Morton B.R."/>
            <person name="Clegg M.T."/>
            <person name="Duvall M.R."/>
        </authorList>
    </citation>
    <scope>NUCLEOTIDE SEQUENCE [LARGE SCALE GENOMIC DNA]</scope>
    <source>
        <strain evidence="16">GP69</strain>
    </source>
</reference>
<dbReference type="InterPro" id="IPR039420">
    <property type="entry name" value="WalR-like"/>
</dbReference>
<dbReference type="InterPro" id="IPR036388">
    <property type="entry name" value="WH-like_DNA-bd_sf"/>
</dbReference>
<keyword evidence="17" id="KW-1185">Reference proteome</keyword>
<dbReference type="PANTHER" id="PTHR48111:SF49">
    <property type="entry name" value="HEME RESPONSE REGULATOR HSSR"/>
    <property type="match status" value="1"/>
</dbReference>
<feature type="DNA-binding region" description="OmpR/PhoB-type" evidence="13">
    <location>
        <begin position="125"/>
        <end position="222"/>
    </location>
</feature>
<keyword evidence="8" id="KW-0804">Transcription</keyword>
<feature type="domain" description="OmpR/PhoB-type" evidence="15">
    <location>
        <begin position="125"/>
        <end position="222"/>
    </location>
</feature>
<dbReference type="CDD" id="cd17574">
    <property type="entry name" value="REC_OmpR"/>
    <property type="match status" value="1"/>
</dbReference>
<name>A0A2K4ZNF6_9FIRM</name>
<organism evidence="16 17">
    <name type="scientific">Acetatifactor muris</name>
    <dbReference type="NCBI Taxonomy" id="879566"/>
    <lineage>
        <taxon>Bacteria</taxon>
        <taxon>Bacillati</taxon>
        <taxon>Bacillota</taxon>
        <taxon>Clostridia</taxon>
        <taxon>Lachnospirales</taxon>
        <taxon>Lachnospiraceae</taxon>
        <taxon>Acetatifactor</taxon>
    </lineage>
</organism>
<evidence type="ECO:0000256" key="12">
    <source>
        <dbReference type="PROSITE-ProRule" id="PRU00169"/>
    </source>
</evidence>
<evidence type="ECO:0000256" key="13">
    <source>
        <dbReference type="PROSITE-ProRule" id="PRU01091"/>
    </source>
</evidence>
<dbReference type="CDD" id="cd00383">
    <property type="entry name" value="trans_reg_C"/>
    <property type="match status" value="1"/>
</dbReference>
<keyword evidence="3" id="KW-0963">Cytoplasm</keyword>
<evidence type="ECO:0000256" key="11">
    <source>
        <dbReference type="ARBA" id="ARBA00039976"/>
    </source>
</evidence>
<evidence type="ECO:0000256" key="7">
    <source>
        <dbReference type="ARBA" id="ARBA00023159"/>
    </source>
</evidence>
<dbReference type="SUPFAM" id="SSF52172">
    <property type="entry name" value="CheY-like"/>
    <property type="match status" value="1"/>
</dbReference>
<evidence type="ECO:0000313" key="16">
    <source>
        <dbReference type="EMBL" id="SOY32023.1"/>
    </source>
</evidence>
<dbReference type="Pfam" id="PF00486">
    <property type="entry name" value="Trans_reg_C"/>
    <property type="match status" value="1"/>
</dbReference>
<evidence type="ECO:0000313" key="17">
    <source>
        <dbReference type="Proteomes" id="UP000236311"/>
    </source>
</evidence>
<proteinExistence type="predicted"/>
<dbReference type="PROSITE" id="PS51755">
    <property type="entry name" value="OMPR_PHOB"/>
    <property type="match status" value="1"/>
</dbReference>
<gene>
    <name evidence="16" type="primary">hssR</name>
    <name evidence="16" type="ORF">AMURIS_04776</name>
</gene>
<dbReference type="InterPro" id="IPR011006">
    <property type="entry name" value="CheY-like_superfamily"/>
</dbReference>
<evidence type="ECO:0000256" key="2">
    <source>
        <dbReference type="ARBA" id="ARBA00018672"/>
    </source>
</evidence>
<dbReference type="GO" id="GO:0000976">
    <property type="term" value="F:transcription cis-regulatory region binding"/>
    <property type="evidence" value="ECO:0007669"/>
    <property type="project" value="TreeGrafter"/>
</dbReference>
<dbReference type="Proteomes" id="UP000236311">
    <property type="component" value="Unassembled WGS sequence"/>
</dbReference>
<dbReference type="GO" id="GO:0006355">
    <property type="term" value="P:regulation of DNA-templated transcription"/>
    <property type="evidence" value="ECO:0007669"/>
    <property type="project" value="InterPro"/>
</dbReference>
<dbReference type="InterPro" id="IPR001789">
    <property type="entry name" value="Sig_transdc_resp-reg_receiver"/>
</dbReference>
<dbReference type="GO" id="GO:0032993">
    <property type="term" value="C:protein-DNA complex"/>
    <property type="evidence" value="ECO:0007669"/>
    <property type="project" value="TreeGrafter"/>
</dbReference>
<dbReference type="PANTHER" id="PTHR48111">
    <property type="entry name" value="REGULATOR OF RPOS"/>
    <property type="match status" value="1"/>
</dbReference>
<keyword evidence="12" id="KW-0597">Phosphoprotein</keyword>
<dbReference type="AlphaFoldDB" id="A0A2K4ZNF6"/>
<evidence type="ECO:0000256" key="10">
    <source>
        <dbReference type="ARBA" id="ARBA00037471"/>
    </source>
</evidence>
<dbReference type="Gene3D" id="1.10.10.10">
    <property type="entry name" value="Winged helix-like DNA-binding domain superfamily/Winged helix DNA-binding domain"/>
    <property type="match status" value="1"/>
</dbReference>
<dbReference type="EMBL" id="OFSM01000036">
    <property type="protein sequence ID" value="SOY32023.1"/>
    <property type="molecule type" value="Genomic_DNA"/>
</dbReference>
<sequence length="225" mass="25764">MFQILVVEDDKELRDLFCTVLTDNGYTAVPAADGLAAFDILDNTNIDLVISDIMMPRMDGFELTKALRESGYTMPILIITAKESATDKREGFRLGTDDYMVKPIDVNEMVWRVEALLRRSQLVSQRKSKFGETEFNCDTLTISSHGETTELPQKEFYLLYKLITSPNRIFTRRQIMDDVWGPDNEADSHTLDVHISRLRERFKNNADFEIVTVRGLGYKAVSRHG</sequence>
<dbReference type="RefSeq" id="WP_103241991.1">
    <property type="nucleotide sequence ID" value="NZ_JANJZD010000038.1"/>
</dbReference>
<keyword evidence="6 13" id="KW-0238">DNA-binding</keyword>
<evidence type="ECO:0000256" key="8">
    <source>
        <dbReference type="ARBA" id="ARBA00023163"/>
    </source>
</evidence>
<dbReference type="SMART" id="SM00448">
    <property type="entry name" value="REC"/>
    <property type="match status" value="1"/>
</dbReference>
<dbReference type="Pfam" id="PF00072">
    <property type="entry name" value="Response_reg"/>
    <property type="match status" value="1"/>
</dbReference>
<dbReference type="PROSITE" id="PS50110">
    <property type="entry name" value="RESPONSE_REGULATORY"/>
    <property type="match status" value="1"/>
</dbReference>